<proteinExistence type="predicted"/>
<feature type="domain" description="NACHT" evidence="1">
    <location>
        <begin position="277"/>
        <end position="366"/>
    </location>
</feature>
<dbReference type="InterPro" id="IPR007111">
    <property type="entry name" value="NACHT_NTPase"/>
</dbReference>
<accession>A0A1S1MLT4</accession>
<dbReference type="EMBL" id="MKJU01000030">
    <property type="protein sequence ID" value="OHU88732.1"/>
    <property type="molecule type" value="Genomic_DNA"/>
</dbReference>
<dbReference type="Proteomes" id="UP000179786">
    <property type="component" value="Unassembled WGS sequence"/>
</dbReference>
<protein>
    <submittedName>
        <fullName evidence="3">Uncharacterized protein</fullName>
    </submittedName>
</protein>
<gene>
    <name evidence="3" type="ORF">BET10_18060</name>
</gene>
<dbReference type="PANTHER" id="PTHR14136:SF17">
    <property type="entry name" value="BTB_POZ DOMAIN-CONTAINING PROTEIN KCTD9"/>
    <property type="match status" value="1"/>
</dbReference>
<comment type="caution">
    <text evidence="3">The sequence shown here is derived from an EMBL/GenBank/DDBJ whole genome shotgun (WGS) entry which is preliminary data.</text>
</comment>
<evidence type="ECO:0000313" key="4">
    <source>
        <dbReference type="Proteomes" id="UP000179786"/>
    </source>
</evidence>
<evidence type="ECO:0000259" key="1">
    <source>
        <dbReference type="Pfam" id="PF05729"/>
    </source>
</evidence>
<keyword evidence="4" id="KW-1185">Reference proteome</keyword>
<dbReference type="InterPro" id="IPR051082">
    <property type="entry name" value="Pentapeptide-BTB/POZ_domain"/>
</dbReference>
<evidence type="ECO:0000313" key="3">
    <source>
        <dbReference type="EMBL" id="OHU88732.1"/>
    </source>
</evidence>
<reference evidence="3 4" key="1">
    <citation type="submission" date="2016-09" db="EMBL/GenBank/DDBJ databases">
        <title>Pseudoalteromonas amylolytica sp. nov., isolated from the surface seawater.</title>
        <authorList>
            <person name="Wu Y.-H."/>
            <person name="Cheng H."/>
            <person name="Jin X.-B."/>
            <person name="Wang C.-S."/>
            <person name="Xu X.-W."/>
        </authorList>
    </citation>
    <scope>NUCLEOTIDE SEQUENCE [LARGE SCALE GENOMIC DNA]</scope>
    <source>
        <strain evidence="3 4">JW1</strain>
    </source>
</reference>
<sequence>MSNQYDLTLEQPVSIWNKPLELPIKELFKSLGKATVAGVFADSKGLYENFVEASSVLGFEKNPQQAAWVLVFKSLQATLCELVPDYQDLFECELDDTGVEALSDNMAKQLNDVPLGINPDFFDYPENLSLFAHIKPAITFWLESLGMRAQDAEGFFARLKQSFALALHKEWHNNREDYLCVAEHLQSPFASCTKEQRGWHVYKVWLQEQVNQRMFAEAFSLSQVYVNLNAYYKVAVDNDEQELLRSTVSNTKKQVVDLHAEINNWAIQFNKSCAIKVISGGPGSGKSSFAKMFAATMVRERPEIRVVFIPLHHFDPSDDLLNALARYVESDPYLPTNPLNKKQKEHRVLLIFDGLDELAMQGKLAAETANHFVEEVISKINRFNDAGFQWQALITGREMAVQSVAAKLRGLQQLLYVLPYFVEQDEDTDDSEYIDPEKLLATDLRDTWWQNYGRAKGVSYEKLPEPLAISQLQPITQEPLLNYLVALSFERGEVVFDEHLTLNQIYQDLLDAVYHRQWDHGGYKQTRDLEKPHFIRVLEEIALAVWHGNGRVASISKIQQQCESSRVTKYLEVFQESAKSGISRLLTAFYFRQSELLDGQDKTFEFTHKSFGEYLIARRIVREVAAITSEVNRNIADPDVGYDQISAQARWAKLSGPTALDEYIFNFLVDEVGLRHIDDVQQWQTCFAGLFSRTLRKGMPVEELQLATFSEMQKYARNAEVALLAIHHACGCATENVSDLSLENRYSFSQWLLRAQGAGVARDYLPARCFTHIDLQQCNFEFKDLRKANLQNSNLNGVSFVGGYLAQARLQGVSAIESSWVGASLTFANASYADFASAEFDHANMRHCVLNSACFEGATFIQARLLGSTFINANLTNANLTDADLRHADLTKADLTKADLTDADLTNADLTNANLTDADLTDADLTDADLTNADLRYADLTDADLTNAILDHAKLRGATLKGTVLIGVDLSKVDLSEVDLSEAIME</sequence>
<dbReference type="InterPro" id="IPR054568">
    <property type="entry name" value="NNH3"/>
</dbReference>
<dbReference type="Gene3D" id="2.160.20.80">
    <property type="entry name" value="E3 ubiquitin-protein ligase SopA"/>
    <property type="match status" value="2"/>
</dbReference>
<evidence type="ECO:0000259" key="2">
    <source>
        <dbReference type="Pfam" id="PF22735"/>
    </source>
</evidence>
<dbReference type="InterPro" id="IPR001646">
    <property type="entry name" value="5peptide_repeat"/>
</dbReference>
<dbReference type="OrthoDB" id="156143at2"/>
<dbReference type="InterPro" id="IPR027417">
    <property type="entry name" value="P-loop_NTPase"/>
</dbReference>
<dbReference type="AlphaFoldDB" id="A0A1S1MLT4"/>
<dbReference type="Pfam" id="PF00805">
    <property type="entry name" value="Pentapeptide"/>
    <property type="match status" value="4"/>
</dbReference>
<dbReference type="Pfam" id="PF05729">
    <property type="entry name" value="NACHT"/>
    <property type="match status" value="1"/>
</dbReference>
<name>A0A1S1MLT4_9GAMM</name>
<dbReference type="Pfam" id="PF22735">
    <property type="entry name" value="NNH3"/>
    <property type="match status" value="1"/>
</dbReference>
<dbReference type="STRING" id="1859457.BET10_18060"/>
<dbReference type="Gene3D" id="3.40.50.300">
    <property type="entry name" value="P-loop containing nucleotide triphosphate hydrolases"/>
    <property type="match status" value="1"/>
</dbReference>
<dbReference type="SUPFAM" id="SSF141571">
    <property type="entry name" value="Pentapeptide repeat-like"/>
    <property type="match status" value="2"/>
</dbReference>
<organism evidence="3 4">
    <name type="scientific">Pseudoalteromonas amylolytica</name>
    <dbReference type="NCBI Taxonomy" id="1859457"/>
    <lineage>
        <taxon>Bacteria</taxon>
        <taxon>Pseudomonadati</taxon>
        <taxon>Pseudomonadota</taxon>
        <taxon>Gammaproteobacteria</taxon>
        <taxon>Alteromonadales</taxon>
        <taxon>Pseudoalteromonadaceae</taxon>
        <taxon>Pseudoalteromonas</taxon>
    </lineage>
</organism>
<dbReference type="PANTHER" id="PTHR14136">
    <property type="entry name" value="BTB_POZ DOMAIN-CONTAINING PROTEIN KCTD9"/>
    <property type="match status" value="1"/>
</dbReference>
<feature type="domain" description="NACHT N-terminal Helical" evidence="2">
    <location>
        <begin position="21"/>
        <end position="221"/>
    </location>
</feature>
<dbReference type="SUPFAM" id="SSF52540">
    <property type="entry name" value="P-loop containing nucleoside triphosphate hydrolases"/>
    <property type="match status" value="1"/>
</dbReference>